<sequence>MVLSFLTRSVRKAKSEPLVASSHVNSSIAVGIKLTPEVDSSKKKSVDTIAAGISKASEAL</sequence>
<feature type="non-terminal residue" evidence="1">
    <location>
        <position position="60"/>
    </location>
</feature>
<dbReference type="Proteomes" id="UP000594638">
    <property type="component" value="Unassembled WGS sequence"/>
</dbReference>
<organism evidence="1 2">
    <name type="scientific">Olea europaea subsp. europaea</name>
    <dbReference type="NCBI Taxonomy" id="158383"/>
    <lineage>
        <taxon>Eukaryota</taxon>
        <taxon>Viridiplantae</taxon>
        <taxon>Streptophyta</taxon>
        <taxon>Embryophyta</taxon>
        <taxon>Tracheophyta</taxon>
        <taxon>Spermatophyta</taxon>
        <taxon>Magnoliopsida</taxon>
        <taxon>eudicotyledons</taxon>
        <taxon>Gunneridae</taxon>
        <taxon>Pentapetalae</taxon>
        <taxon>asterids</taxon>
        <taxon>lamiids</taxon>
        <taxon>Lamiales</taxon>
        <taxon>Oleaceae</taxon>
        <taxon>Oleeae</taxon>
        <taxon>Olea</taxon>
    </lineage>
</organism>
<gene>
    <name evidence="1" type="ORF">OLEA9_A008764</name>
</gene>
<name>A0A8S0SZD0_OLEEU</name>
<dbReference type="AlphaFoldDB" id="A0A8S0SZD0"/>
<proteinExistence type="predicted"/>
<evidence type="ECO:0000313" key="1">
    <source>
        <dbReference type="EMBL" id="CAA2998001.1"/>
    </source>
</evidence>
<evidence type="ECO:0000313" key="2">
    <source>
        <dbReference type="Proteomes" id="UP000594638"/>
    </source>
</evidence>
<reference evidence="1 2" key="1">
    <citation type="submission" date="2019-12" db="EMBL/GenBank/DDBJ databases">
        <authorList>
            <person name="Alioto T."/>
            <person name="Alioto T."/>
            <person name="Gomez Garrido J."/>
        </authorList>
    </citation>
    <scope>NUCLEOTIDE SEQUENCE [LARGE SCALE GENOMIC DNA]</scope>
</reference>
<comment type="caution">
    <text evidence="1">The sequence shown here is derived from an EMBL/GenBank/DDBJ whole genome shotgun (WGS) entry which is preliminary data.</text>
</comment>
<accession>A0A8S0SZD0</accession>
<dbReference type="Gramene" id="OE9A008764T1">
    <property type="protein sequence ID" value="OE9A008764C1"/>
    <property type="gene ID" value="OE9A008764"/>
</dbReference>
<keyword evidence="2" id="KW-1185">Reference proteome</keyword>
<protein>
    <submittedName>
        <fullName evidence="1">Uncharacterized protein</fullName>
    </submittedName>
</protein>
<dbReference type="EMBL" id="CACTIH010005575">
    <property type="protein sequence ID" value="CAA2998001.1"/>
    <property type="molecule type" value="Genomic_DNA"/>
</dbReference>